<accession>A0AAQ4D984</accession>
<keyword evidence="2" id="KW-1185">Reference proteome</keyword>
<evidence type="ECO:0000313" key="1">
    <source>
        <dbReference type="EMBL" id="KAK8759024.1"/>
    </source>
</evidence>
<proteinExistence type="predicted"/>
<organism evidence="1 2">
    <name type="scientific">Amblyomma americanum</name>
    <name type="common">Lone star tick</name>
    <dbReference type="NCBI Taxonomy" id="6943"/>
    <lineage>
        <taxon>Eukaryota</taxon>
        <taxon>Metazoa</taxon>
        <taxon>Ecdysozoa</taxon>
        <taxon>Arthropoda</taxon>
        <taxon>Chelicerata</taxon>
        <taxon>Arachnida</taxon>
        <taxon>Acari</taxon>
        <taxon>Parasitiformes</taxon>
        <taxon>Ixodida</taxon>
        <taxon>Ixodoidea</taxon>
        <taxon>Ixodidae</taxon>
        <taxon>Amblyomminae</taxon>
        <taxon>Amblyomma</taxon>
    </lineage>
</organism>
<dbReference type="AlphaFoldDB" id="A0AAQ4D984"/>
<dbReference type="EMBL" id="JARKHS020033504">
    <property type="protein sequence ID" value="KAK8759024.1"/>
    <property type="molecule type" value="Genomic_DNA"/>
</dbReference>
<reference evidence="1 2" key="1">
    <citation type="journal article" date="2023" name="Arcadia Sci">
        <title>De novo assembly of a long-read Amblyomma americanum tick genome.</title>
        <authorList>
            <person name="Chou S."/>
            <person name="Poskanzer K.E."/>
            <person name="Rollins M."/>
            <person name="Thuy-Boun P.S."/>
        </authorList>
    </citation>
    <scope>NUCLEOTIDE SEQUENCE [LARGE SCALE GENOMIC DNA]</scope>
    <source>
        <strain evidence="1">F_SG_1</strain>
        <tissue evidence="1">Salivary glands</tissue>
    </source>
</reference>
<sequence>MDIVKRANESGAIITRYFLNGNITKTEIKAMFHQFEHMTGEDNTLNEIRYAQE</sequence>
<evidence type="ECO:0000313" key="2">
    <source>
        <dbReference type="Proteomes" id="UP001321473"/>
    </source>
</evidence>
<dbReference type="Proteomes" id="UP001321473">
    <property type="component" value="Unassembled WGS sequence"/>
</dbReference>
<name>A0AAQ4D984_AMBAM</name>
<protein>
    <submittedName>
        <fullName evidence="1">Uncharacterized protein</fullName>
    </submittedName>
</protein>
<feature type="non-terminal residue" evidence="1">
    <location>
        <position position="53"/>
    </location>
</feature>
<comment type="caution">
    <text evidence="1">The sequence shown here is derived from an EMBL/GenBank/DDBJ whole genome shotgun (WGS) entry which is preliminary data.</text>
</comment>
<gene>
    <name evidence="1" type="ORF">V5799_003343</name>
</gene>